<dbReference type="Proteomes" id="UP001596161">
    <property type="component" value="Unassembled WGS sequence"/>
</dbReference>
<dbReference type="EMBL" id="JBHSKT010000004">
    <property type="protein sequence ID" value="MFC5270576.1"/>
    <property type="molecule type" value="Genomic_DNA"/>
</dbReference>
<organism evidence="2 3">
    <name type="scientific">Adhaeribacter terreus</name>
    <dbReference type="NCBI Taxonomy" id="529703"/>
    <lineage>
        <taxon>Bacteria</taxon>
        <taxon>Pseudomonadati</taxon>
        <taxon>Bacteroidota</taxon>
        <taxon>Cytophagia</taxon>
        <taxon>Cytophagales</taxon>
        <taxon>Hymenobacteraceae</taxon>
        <taxon>Adhaeribacter</taxon>
    </lineage>
</organism>
<evidence type="ECO:0000313" key="3">
    <source>
        <dbReference type="Proteomes" id="UP001596161"/>
    </source>
</evidence>
<keyword evidence="1" id="KW-0732">Signal</keyword>
<feature type="chain" id="PRO_5047303955" evidence="1">
    <location>
        <begin position="25"/>
        <end position="486"/>
    </location>
</feature>
<accession>A0ABW0EC74</accession>
<proteinExistence type="predicted"/>
<sequence length="486" mass="55082">MNKYLFFLLFALPFLSVFSSETLAQSKTRSVPFAYRPDESDDRYNQRLKHKTLAVSETDFVILSKKTDTEFAVERYNERLEKTWSAVLPLTSGETVETFAKSEAGVYVLTHRTNSEVGSQTLTGHLFDLKNGSKLETKKLFEAPAKSRKIAVSLSDDGSKIAAFQYLMQEAKIKAIQAGIFDSRFQKLKDQNYNLRDIATNVSANLKIDNRGDQYLCLLSDNATKLSVRKYTNTSDEAKVMSVQLGGMFSGKQVYVFQTQYQLQQNGLLYAAALTLDRNTSDYHSLKLVKFDFVASEMAFAPEFKFTPEYIDSLNKSYPTDKPVKRLEDIELSEMVITPEKDVVLIAEKRYTEGGENSNYVAKELHLFTYDEYLNLAWRSILMKNQVAPPEEAFSGISYLANYVSGALHILTLETINGKTDLYNRRINAHNGAGENPKPLGLNVANDKNIAYIKDFTAWLNDRKLVVVSRPNKKSASLQLNRIIFK</sequence>
<name>A0ABW0EC74_9BACT</name>
<keyword evidence="3" id="KW-1185">Reference proteome</keyword>
<feature type="signal peptide" evidence="1">
    <location>
        <begin position="1"/>
        <end position="24"/>
    </location>
</feature>
<protein>
    <submittedName>
        <fullName evidence="2">Uncharacterized protein</fullName>
    </submittedName>
</protein>
<reference evidence="3" key="1">
    <citation type="journal article" date="2019" name="Int. J. Syst. Evol. Microbiol.">
        <title>The Global Catalogue of Microorganisms (GCM) 10K type strain sequencing project: providing services to taxonomists for standard genome sequencing and annotation.</title>
        <authorList>
            <consortium name="The Broad Institute Genomics Platform"/>
            <consortium name="The Broad Institute Genome Sequencing Center for Infectious Disease"/>
            <person name="Wu L."/>
            <person name="Ma J."/>
        </authorList>
    </citation>
    <scope>NUCLEOTIDE SEQUENCE [LARGE SCALE GENOMIC DNA]</scope>
    <source>
        <strain evidence="3">KACC 12602</strain>
    </source>
</reference>
<evidence type="ECO:0000256" key="1">
    <source>
        <dbReference type="SAM" id="SignalP"/>
    </source>
</evidence>
<comment type="caution">
    <text evidence="2">The sequence shown here is derived from an EMBL/GenBank/DDBJ whole genome shotgun (WGS) entry which is preliminary data.</text>
</comment>
<evidence type="ECO:0000313" key="2">
    <source>
        <dbReference type="EMBL" id="MFC5270576.1"/>
    </source>
</evidence>
<gene>
    <name evidence="2" type="ORF">ACFPIB_08160</name>
</gene>
<dbReference type="RefSeq" id="WP_378016943.1">
    <property type="nucleotide sequence ID" value="NZ_JBHSKT010000004.1"/>
</dbReference>